<dbReference type="Proteomes" id="UP000008370">
    <property type="component" value="Unassembled WGS sequence"/>
</dbReference>
<evidence type="ECO:0000313" key="2">
    <source>
        <dbReference type="Proteomes" id="UP000008370"/>
    </source>
</evidence>
<dbReference type="EMBL" id="JH930468">
    <property type="protein sequence ID" value="EKM60840.1"/>
    <property type="molecule type" value="Genomic_DNA"/>
</dbReference>
<gene>
    <name evidence="1" type="ORF">PHACADRAFT_133680</name>
</gene>
<dbReference type="GO" id="GO:0004842">
    <property type="term" value="F:ubiquitin-protein transferase activity"/>
    <property type="evidence" value="ECO:0007669"/>
    <property type="project" value="TreeGrafter"/>
</dbReference>
<dbReference type="PANTHER" id="PTHR16079">
    <property type="entry name" value="UBIQUITIN LIGASE PROTEIN CHFR"/>
    <property type="match status" value="1"/>
</dbReference>
<dbReference type="InParanoid" id="K5WN43"/>
<dbReference type="KEGG" id="pco:PHACADRAFT_133680"/>
<dbReference type="HOGENOM" id="CLU_604185_0_0_1"/>
<sequence length="421" mass="48439">MPIFDQLPQDVLDGILLSLPDFTTLSAVLRTSKSHLYNTFQAHPKSTALSIAYNLVGPALPQAVRVVFNADPKLCDEDTILADRVLDRDACELLQQNAAIVQRLEDLFSFRNKDRSSAASKLTSEESLRFHRAAYRFWLYCKRVQAELEENDTGYEQILDSWPTDGLLEIDRVASFLQDVLSWTFVLGTEWSDGWDSSPPAVLFMGGPDTALSYWESAELPETLWVWHLTFNFDEQLRTTLARRNIKADAQVTERAKAIIDTAYGSQDDCYRCHEPKGLDLWGRPNWQLLRGIISVRRLIQTLEGNLSRNSHEMSQLADHIQARDDDLRLTFDWAKFIEELCDMDGDAEGPWDKDQWYCLDCLLALVRLRLREWWTATKVKEGMQFKPDCWYGYNCRTQVHRAQHATKLNHLCTPTRGDPA</sequence>
<dbReference type="PANTHER" id="PTHR16079:SF4">
    <property type="entry name" value="E3 UBIQUITIN-PROTEIN LIGASE CHFR"/>
    <property type="match status" value="1"/>
</dbReference>
<dbReference type="RefSeq" id="XP_007390284.1">
    <property type="nucleotide sequence ID" value="XM_007390222.1"/>
</dbReference>
<dbReference type="GO" id="GO:0005634">
    <property type="term" value="C:nucleus"/>
    <property type="evidence" value="ECO:0007669"/>
    <property type="project" value="TreeGrafter"/>
</dbReference>
<dbReference type="InterPro" id="IPR052256">
    <property type="entry name" value="E3_ubiquitin-ligase_CHFR"/>
</dbReference>
<dbReference type="GeneID" id="18908277"/>
<name>K5WN43_PHACS</name>
<dbReference type="GO" id="GO:0006511">
    <property type="term" value="P:ubiquitin-dependent protein catabolic process"/>
    <property type="evidence" value="ECO:0007669"/>
    <property type="project" value="TreeGrafter"/>
</dbReference>
<dbReference type="AlphaFoldDB" id="K5WN43"/>
<reference evidence="1 2" key="1">
    <citation type="journal article" date="2012" name="BMC Genomics">
        <title>Comparative genomics of the white-rot fungi, Phanerochaete carnosa and P. chrysosporium, to elucidate the genetic basis of the distinct wood types they colonize.</title>
        <authorList>
            <person name="Suzuki H."/>
            <person name="MacDonald J."/>
            <person name="Syed K."/>
            <person name="Salamov A."/>
            <person name="Hori C."/>
            <person name="Aerts A."/>
            <person name="Henrissat B."/>
            <person name="Wiebenga A."/>
            <person name="vanKuyk P.A."/>
            <person name="Barry K."/>
            <person name="Lindquist E."/>
            <person name="LaButti K."/>
            <person name="Lapidus A."/>
            <person name="Lucas S."/>
            <person name="Coutinho P."/>
            <person name="Gong Y."/>
            <person name="Samejima M."/>
            <person name="Mahadevan R."/>
            <person name="Abou-Zaid M."/>
            <person name="de Vries R.P."/>
            <person name="Igarashi K."/>
            <person name="Yadav J.S."/>
            <person name="Grigoriev I.V."/>
            <person name="Master E.R."/>
        </authorList>
    </citation>
    <scope>NUCLEOTIDE SEQUENCE [LARGE SCALE GENOMIC DNA]</scope>
    <source>
        <strain evidence="1 2">HHB-10118-sp</strain>
    </source>
</reference>
<accession>K5WN43</accession>
<dbReference type="STRING" id="650164.K5WN43"/>
<dbReference type="OrthoDB" id="2745518at2759"/>
<organism evidence="1 2">
    <name type="scientific">Phanerochaete carnosa (strain HHB-10118-sp)</name>
    <name type="common">White-rot fungus</name>
    <name type="synonym">Peniophora carnosa</name>
    <dbReference type="NCBI Taxonomy" id="650164"/>
    <lineage>
        <taxon>Eukaryota</taxon>
        <taxon>Fungi</taxon>
        <taxon>Dikarya</taxon>
        <taxon>Basidiomycota</taxon>
        <taxon>Agaricomycotina</taxon>
        <taxon>Agaricomycetes</taxon>
        <taxon>Polyporales</taxon>
        <taxon>Phanerochaetaceae</taxon>
        <taxon>Phanerochaete</taxon>
    </lineage>
</organism>
<dbReference type="GO" id="GO:0016567">
    <property type="term" value="P:protein ubiquitination"/>
    <property type="evidence" value="ECO:0007669"/>
    <property type="project" value="TreeGrafter"/>
</dbReference>
<evidence type="ECO:0000313" key="1">
    <source>
        <dbReference type="EMBL" id="EKM60840.1"/>
    </source>
</evidence>
<protein>
    <submittedName>
        <fullName evidence="1">Uncharacterized protein</fullName>
    </submittedName>
</protein>
<proteinExistence type="predicted"/>
<keyword evidence="2" id="KW-1185">Reference proteome</keyword>